<sequence length="374" mass="40167">MSFEILGIGTVNPVHSIEQIEAATHAEALSCSAESTEQQRRLLPVLYRRAGVKTRHSVVLESSTNGEMARQSFYPPAESESDQGPTTSQRMQAYESNAASLAVSAVEAALQDSQVAPGEITQLITVSCSGFSAPGFDIALVRELGLPADVARTHVGFMGCHGALNGLRIAKAFTDNDPQARVLVCAVELCSLHQQYGWCPDKIVANALFADGAAAVVGKQASGEVVDHWQLIASGSTIVPDSEEMMSWRIGDNGFEMTLSPRIPDLIHQNLRPWLKQWLLQQGMSIEDVGSWAIHPGGPRILSAVAETVGFEESLLSPSREVLARYGNMSSPTVLFILKKLQAEQARLPCVMLGFGPGLTIEAALINDCDLSQA</sequence>
<feature type="region of interest" description="Disordered" evidence="4">
    <location>
        <begin position="61"/>
        <end position="88"/>
    </location>
</feature>
<dbReference type="InterPro" id="IPR001099">
    <property type="entry name" value="Chalcone/stilbene_synt_N"/>
</dbReference>
<keyword evidence="8" id="KW-1185">Reference proteome</keyword>
<evidence type="ECO:0000313" key="8">
    <source>
        <dbReference type="Proteomes" id="UP000320421"/>
    </source>
</evidence>
<dbReference type="Pfam" id="PF00195">
    <property type="entry name" value="Chal_sti_synt_N"/>
    <property type="match status" value="1"/>
</dbReference>
<dbReference type="EC" id="2.3.1.-" evidence="7"/>
<evidence type="ECO:0000259" key="5">
    <source>
        <dbReference type="Pfam" id="PF00195"/>
    </source>
</evidence>
<keyword evidence="2 7" id="KW-0808">Transferase</keyword>
<dbReference type="Proteomes" id="UP000320421">
    <property type="component" value="Chromosome"/>
</dbReference>
<dbReference type="GO" id="GO:0030639">
    <property type="term" value="P:polyketide biosynthetic process"/>
    <property type="evidence" value="ECO:0007669"/>
    <property type="project" value="TreeGrafter"/>
</dbReference>
<reference evidence="7 8" key="1">
    <citation type="submission" date="2019-02" db="EMBL/GenBank/DDBJ databases">
        <title>Deep-cultivation of Planctomycetes and their phenomic and genomic characterization uncovers novel biology.</title>
        <authorList>
            <person name="Wiegand S."/>
            <person name="Jogler M."/>
            <person name="Boedeker C."/>
            <person name="Pinto D."/>
            <person name="Vollmers J."/>
            <person name="Rivas-Marin E."/>
            <person name="Kohn T."/>
            <person name="Peeters S.H."/>
            <person name="Heuer A."/>
            <person name="Rast P."/>
            <person name="Oberbeckmann S."/>
            <person name="Bunk B."/>
            <person name="Jeske O."/>
            <person name="Meyerdierks A."/>
            <person name="Storesund J.E."/>
            <person name="Kallscheuer N."/>
            <person name="Luecker S."/>
            <person name="Lage O.M."/>
            <person name="Pohl T."/>
            <person name="Merkel B.J."/>
            <person name="Hornburger P."/>
            <person name="Mueller R.-W."/>
            <person name="Bruemmer F."/>
            <person name="Labrenz M."/>
            <person name="Spormann A.M."/>
            <person name="Op den Camp H."/>
            <person name="Overmann J."/>
            <person name="Amann R."/>
            <person name="Jetten M.S.M."/>
            <person name="Mascher T."/>
            <person name="Medema M.H."/>
            <person name="Devos D.P."/>
            <person name="Kaster A.-K."/>
            <person name="Ovreas L."/>
            <person name="Rohde M."/>
            <person name="Galperin M.Y."/>
            <person name="Jogler C."/>
        </authorList>
    </citation>
    <scope>NUCLEOTIDE SEQUENCE [LARGE SCALE GENOMIC DNA]</scope>
    <source>
        <strain evidence="7 8">HG66A1</strain>
    </source>
</reference>
<evidence type="ECO:0000256" key="2">
    <source>
        <dbReference type="ARBA" id="ARBA00022679"/>
    </source>
</evidence>
<dbReference type="PANTHER" id="PTHR11877:SF46">
    <property type="entry name" value="TYPE III POLYKETIDE SYNTHASE A"/>
    <property type="match status" value="1"/>
</dbReference>
<dbReference type="CDD" id="cd00831">
    <property type="entry name" value="CHS_like"/>
    <property type="match status" value="1"/>
</dbReference>
<dbReference type="Gene3D" id="3.40.47.10">
    <property type="match status" value="2"/>
</dbReference>
<dbReference type="EMBL" id="CP036266">
    <property type="protein sequence ID" value="QDT19800.1"/>
    <property type="molecule type" value="Genomic_DNA"/>
</dbReference>
<organism evidence="7 8">
    <name type="scientific">Gimesia chilikensis</name>
    <dbReference type="NCBI Taxonomy" id="2605989"/>
    <lineage>
        <taxon>Bacteria</taxon>
        <taxon>Pseudomonadati</taxon>
        <taxon>Planctomycetota</taxon>
        <taxon>Planctomycetia</taxon>
        <taxon>Planctomycetales</taxon>
        <taxon>Planctomycetaceae</taxon>
        <taxon>Gimesia</taxon>
    </lineage>
</organism>
<dbReference type="PIRSF" id="PIRSF000451">
    <property type="entry name" value="PKS_III"/>
    <property type="match status" value="1"/>
</dbReference>
<dbReference type="SUPFAM" id="SSF53901">
    <property type="entry name" value="Thiolase-like"/>
    <property type="match status" value="1"/>
</dbReference>
<evidence type="ECO:0000256" key="3">
    <source>
        <dbReference type="PIRSR" id="PIRSR000451-1"/>
    </source>
</evidence>
<comment type="similarity">
    <text evidence="1">Belongs to the thiolase-like superfamily. Chalcone/stilbene synthases family.</text>
</comment>
<name>A0A517PK90_9PLAN</name>
<accession>A0A517PK90</accession>
<evidence type="ECO:0000259" key="6">
    <source>
        <dbReference type="Pfam" id="PF02797"/>
    </source>
</evidence>
<keyword evidence="7" id="KW-0012">Acyltransferase</keyword>
<feature type="domain" description="Chalcone/stilbene synthase N-terminal" evidence="5">
    <location>
        <begin position="5"/>
        <end position="217"/>
    </location>
</feature>
<evidence type="ECO:0000256" key="4">
    <source>
        <dbReference type="SAM" id="MobiDB-lite"/>
    </source>
</evidence>
<proteinExistence type="inferred from homology"/>
<dbReference type="GO" id="GO:0016747">
    <property type="term" value="F:acyltransferase activity, transferring groups other than amino-acyl groups"/>
    <property type="evidence" value="ECO:0007669"/>
    <property type="project" value="InterPro"/>
</dbReference>
<dbReference type="AlphaFoldDB" id="A0A517PK90"/>
<feature type="active site" description="Acyl-thioester intermediate" evidence="3">
    <location>
        <position position="160"/>
    </location>
</feature>
<protein>
    <submittedName>
        <fullName evidence="7">Alpha-pyrone synthesis polyketide synthase-like Pks18</fullName>
        <ecNumber evidence="7">2.3.1.-</ecNumber>
    </submittedName>
</protein>
<dbReference type="InterPro" id="IPR016039">
    <property type="entry name" value="Thiolase-like"/>
</dbReference>
<gene>
    <name evidence="7" type="ORF">HG66A1_15680</name>
</gene>
<dbReference type="Pfam" id="PF02797">
    <property type="entry name" value="Chal_sti_synt_C"/>
    <property type="match status" value="1"/>
</dbReference>
<dbReference type="InterPro" id="IPR012328">
    <property type="entry name" value="Chalcone/stilbene_synt_C"/>
</dbReference>
<dbReference type="InterPro" id="IPR011141">
    <property type="entry name" value="Polyketide_synthase_type-III"/>
</dbReference>
<evidence type="ECO:0000313" key="7">
    <source>
        <dbReference type="EMBL" id="QDT19800.1"/>
    </source>
</evidence>
<dbReference type="RefSeq" id="WP_145181676.1">
    <property type="nucleotide sequence ID" value="NZ_CP036266.1"/>
</dbReference>
<dbReference type="OrthoDB" id="9786288at2"/>
<evidence type="ECO:0000256" key="1">
    <source>
        <dbReference type="ARBA" id="ARBA00005531"/>
    </source>
</evidence>
<feature type="domain" description="Chalcone/stilbene synthase C-terminal" evidence="6">
    <location>
        <begin position="231"/>
        <end position="367"/>
    </location>
</feature>
<dbReference type="PANTHER" id="PTHR11877">
    <property type="entry name" value="HYDROXYMETHYLGLUTARYL-COA SYNTHASE"/>
    <property type="match status" value="1"/>
</dbReference>